<organism evidence="2 3">
    <name type="scientific">Fulvitalea axinellae</name>
    <dbReference type="NCBI Taxonomy" id="1182444"/>
    <lineage>
        <taxon>Bacteria</taxon>
        <taxon>Pseudomonadati</taxon>
        <taxon>Bacteroidota</taxon>
        <taxon>Cytophagia</taxon>
        <taxon>Cytophagales</taxon>
        <taxon>Persicobacteraceae</taxon>
        <taxon>Fulvitalea</taxon>
    </lineage>
</organism>
<gene>
    <name evidence="2" type="ORF">FUAX_26730</name>
</gene>
<dbReference type="EMBL" id="AP025314">
    <property type="protein sequence ID" value="BDD10241.1"/>
    <property type="molecule type" value="Genomic_DNA"/>
</dbReference>
<keyword evidence="3" id="KW-1185">Reference proteome</keyword>
<dbReference type="InterPro" id="IPR012338">
    <property type="entry name" value="Beta-lactam/transpept-like"/>
</dbReference>
<reference evidence="2 3" key="1">
    <citation type="submission" date="2021-12" db="EMBL/GenBank/DDBJ databases">
        <title>Genome sequencing of bacteria with rrn-lacking chromosome and rrn-plasmid.</title>
        <authorList>
            <person name="Anda M."/>
            <person name="Iwasaki W."/>
        </authorList>
    </citation>
    <scope>NUCLEOTIDE SEQUENCE [LARGE SCALE GENOMIC DNA]</scope>
    <source>
        <strain evidence="2 3">DSM 100852</strain>
    </source>
</reference>
<dbReference type="InterPro" id="IPR001466">
    <property type="entry name" value="Beta-lactam-related"/>
</dbReference>
<proteinExistence type="predicted"/>
<dbReference type="PANTHER" id="PTHR43283">
    <property type="entry name" value="BETA-LACTAMASE-RELATED"/>
    <property type="match status" value="1"/>
</dbReference>
<evidence type="ECO:0000313" key="2">
    <source>
        <dbReference type="EMBL" id="BDD10241.1"/>
    </source>
</evidence>
<dbReference type="AlphaFoldDB" id="A0AAU9DB26"/>
<dbReference type="SUPFAM" id="SSF56601">
    <property type="entry name" value="beta-lactamase/transpeptidase-like"/>
    <property type="match status" value="1"/>
</dbReference>
<accession>A0AAU9DB26</accession>
<evidence type="ECO:0000313" key="3">
    <source>
        <dbReference type="Proteomes" id="UP001348817"/>
    </source>
</evidence>
<protein>
    <recommendedName>
        <fullName evidence="1">Beta-lactamase-related domain-containing protein</fullName>
    </recommendedName>
</protein>
<dbReference type="Pfam" id="PF00144">
    <property type="entry name" value="Beta-lactamase"/>
    <property type="match status" value="1"/>
</dbReference>
<dbReference type="Proteomes" id="UP001348817">
    <property type="component" value="Chromosome"/>
</dbReference>
<name>A0AAU9DB26_9BACT</name>
<dbReference type="KEGG" id="fax:FUAX_26730"/>
<evidence type="ECO:0000259" key="1">
    <source>
        <dbReference type="Pfam" id="PF00144"/>
    </source>
</evidence>
<dbReference type="RefSeq" id="WP_338391811.1">
    <property type="nucleotide sequence ID" value="NZ_AP025314.1"/>
</dbReference>
<dbReference type="PANTHER" id="PTHR43283:SF7">
    <property type="entry name" value="BETA-LACTAMASE-RELATED DOMAIN-CONTAINING PROTEIN"/>
    <property type="match status" value="1"/>
</dbReference>
<dbReference type="Gene3D" id="3.40.710.10">
    <property type="entry name" value="DD-peptidase/beta-lactamase superfamily"/>
    <property type="match status" value="1"/>
</dbReference>
<dbReference type="InterPro" id="IPR050789">
    <property type="entry name" value="Diverse_Enzym_Activities"/>
</dbReference>
<sequence>MKKKLTRGVLIAVLIIGGVLLLSPEYFRRALIYTTADITDYKLFDNRVVKTGKPEPWAKDAAYNSFKISEEHRKAIEKLDPVAFFVLQNQKVRYEEYWDGYGPESLSNSFSMAKSIVSLLVGIAVDEGKIKSLDQAVGDFVPAFAEGENAKLKIRDVLTMSSGLNWDESYGNPFSVTTKAYYGTNLRALIDGLKVVEKPGVEFKYLSGNTQLLAMVLESATGKDLADYAGDKLWSKIGALHPALWSVDRKKDGIEKAYCCFNSNAPDFARIGQLVLNGGEWDGQQVVSGNYVKEATKPASYLVDKSGKPVDFYGFQWWVVNYKGVNVPYCRGILGQYIFVIPNKNAVVVRLGNKRAKKKIGPHPEDVYLYLDTAMKMLD</sequence>
<feature type="domain" description="Beta-lactamase-related" evidence="1">
    <location>
        <begin position="82"/>
        <end position="357"/>
    </location>
</feature>